<dbReference type="SUPFAM" id="SSF52172">
    <property type="entry name" value="CheY-like"/>
    <property type="match status" value="1"/>
</dbReference>
<evidence type="ECO:0000256" key="7">
    <source>
        <dbReference type="ARBA" id="ARBA00022692"/>
    </source>
</evidence>
<dbReference type="Proteomes" id="UP000030652">
    <property type="component" value="Unassembled WGS sequence"/>
</dbReference>
<dbReference type="SUPFAM" id="SSF47384">
    <property type="entry name" value="Homodimeric domain of signal transducing histidine kinase"/>
    <property type="match status" value="1"/>
</dbReference>
<dbReference type="Gene3D" id="3.40.50.2300">
    <property type="match status" value="1"/>
</dbReference>
<evidence type="ECO:0000256" key="6">
    <source>
        <dbReference type="ARBA" id="ARBA00022679"/>
    </source>
</evidence>
<dbReference type="SUPFAM" id="SSF103190">
    <property type="entry name" value="Sensory domain-like"/>
    <property type="match status" value="1"/>
</dbReference>
<dbReference type="InterPro" id="IPR036097">
    <property type="entry name" value="HisK_dim/P_sf"/>
</dbReference>
<feature type="transmembrane region" description="Helical" evidence="12">
    <location>
        <begin position="15"/>
        <end position="35"/>
    </location>
</feature>
<keyword evidence="4" id="KW-1003">Cell membrane</keyword>
<feature type="coiled-coil region" evidence="11">
    <location>
        <begin position="264"/>
        <end position="298"/>
    </location>
</feature>
<dbReference type="PROSITE" id="PS50885">
    <property type="entry name" value="HAMP"/>
    <property type="match status" value="1"/>
</dbReference>
<dbReference type="SUPFAM" id="SSF158472">
    <property type="entry name" value="HAMP domain-like"/>
    <property type="match status" value="1"/>
</dbReference>
<dbReference type="PANTHER" id="PTHR43047:SF72">
    <property type="entry name" value="OSMOSENSING HISTIDINE PROTEIN KINASE SLN1"/>
    <property type="match status" value="1"/>
</dbReference>
<keyword evidence="7 12" id="KW-0812">Transmembrane</keyword>
<protein>
    <recommendedName>
        <fullName evidence="3">histidine kinase</fullName>
        <ecNumber evidence="3">2.7.13.3</ecNumber>
    </recommendedName>
</protein>
<dbReference type="CDD" id="cd16922">
    <property type="entry name" value="HATPase_EvgS-ArcB-TorS-like"/>
    <property type="match status" value="1"/>
</dbReference>
<evidence type="ECO:0000256" key="3">
    <source>
        <dbReference type="ARBA" id="ARBA00012438"/>
    </source>
</evidence>
<feature type="domain" description="Histidine kinase" evidence="13">
    <location>
        <begin position="305"/>
        <end position="537"/>
    </location>
</feature>
<evidence type="ECO:0000256" key="5">
    <source>
        <dbReference type="ARBA" id="ARBA00022553"/>
    </source>
</evidence>
<dbReference type="GO" id="GO:0009927">
    <property type="term" value="F:histidine phosphotransfer kinase activity"/>
    <property type="evidence" value="ECO:0007669"/>
    <property type="project" value="TreeGrafter"/>
</dbReference>
<dbReference type="SMART" id="SM00387">
    <property type="entry name" value="HATPase_c"/>
    <property type="match status" value="1"/>
</dbReference>
<comment type="subcellular location">
    <subcellularLocation>
        <location evidence="2">Cell membrane</location>
        <topology evidence="2">Multi-pass membrane protein</topology>
    </subcellularLocation>
</comment>
<dbReference type="AlphaFoldDB" id="A0A0B0EQA0"/>
<dbReference type="InterPro" id="IPR001789">
    <property type="entry name" value="Sig_transdc_resp-reg_receiver"/>
</dbReference>
<dbReference type="InterPro" id="IPR029151">
    <property type="entry name" value="Sensor-like_sf"/>
</dbReference>
<feature type="domain" description="HAMP" evidence="15">
    <location>
        <begin position="218"/>
        <end position="272"/>
    </location>
</feature>
<keyword evidence="12" id="KW-0472">Membrane</keyword>
<dbReference type="eggNOG" id="COG2205">
    <property type="taxonomic scope" value="Bacteria"/>
</dbReference>
<evidence type="ECO:0000256" key="4">
    <source>
        <dbReference type="ARBA" id="ARBA00022475"/>
    </source>
</evidence>
<feature type="domain" description="Response regulatory" evidence="14">
    <location>
        <begin position="573"/>
        <end position="686"/>
    </location>
</feature>
<feature type="transmembrane region" description="Helical" evidence="12">
    <location>
        <begin position="194"/>
        <end position="218"/>
    </location>
</feature>
<evidence type="ECO:0000256" key="11">
    <source>
        <dbReference type="SAM" id="Coils"/>
    </source>
</evidence>
<evidence type="ECO:0000256" key="9">
    <source>
        <dbReference type="ARBA" id="ARBA00022989"/>
    </source>
</evidence>
<feature type="modified residue" description="4-aspartylphosphate" evidence="10">
    <location>
        <position position="622"/>
    </location>
</feature>
<dbReference type="InterPro" id="IPR011006">
    <property type="entry name" value="CheY-like_superfamily"/>
</dbReference>
<dbReference type="CDD" id="cd00082">
    <property type="entry name" value="HisKA"/>
    <property type="match status" value="1"/>
</dbReference>
<dbReference type="InterPro" id="IPR036890">
    <property type="entry name" value="HATPase_C_sf"/>
</dbReference>
<keyword evidence="11" id="KW-0175">Coiled coil</keyword>
<dbReference type="FunFam" id="3.30.565.10:FF:000010">
    <property type="entry name" value="Sensor histidine kinase RcsC"/>
    <property type="match status" value="1"/>
</dbReference>
<dbReference type="EC" id="2.7.13.3" evidence="3"/>
<dbReference type="SUPFAM" id="SSF55874">
    <property type="entry name" value="ATPase domain of HSP90 chaperone/DNA topoisomerase II/histidine kinase"/>
    <property type="match status" value="1"/>
</dbReference>
<dbReference type="Pfam" id="PF00672">
    <property type="entry name" value="HAMP"/>
    <property type="match status" value="1"/>
</dbReference>
<evidence type="ECO:0000256" key="2">
    <source>
        <dbReference type="ARBA" id="ARBA00004651"/>
    </source>
</evidence>
<dbReference type="SMART" id="SM00448">
    <property type="entry name" value="REC"/>
    <property type="match status" value="1"/>
</dbReference>
<gene>
    <name evidence="16" type="ORF">SCABRO_00184</name>
</gene>
<dbReference type="PROSITE" id="PS50109">
    <property type="entry name" value="HIS_KIN"/>
    <property type="match status" value="1"/>
</dbReference>
<organism evidence="16 17">
    <name type="scientific">Candidatus Scalindua brodae</name>
    <dbReference type="NCBI Taxonomy" id="237368"/>
    <lineage>
        <taxon>Bacteria</taxon>
        <taxon>Pseudomonadati</taxon>
        <taxon>Planctomycetota</taxon>
        <taxon>Candidatus Brocadiia</taxon>
        <taxon>Candidatus Brocadiales</taxon>
        <taxon>Candidatus Scalinduaceae</taxon>
        <taxon>Candidatus Scalindua</taxon>
    </lineage>
</organism>
<evidence type="ECO:0000259" key="13">
    <source>
        <dbReference type="PROSITE" id="PS50109"/>
    </source>
</evidence>
<evidence type="ECO:0000256" key="12">
    <source>
        <dbReference type="SAM" id="Phobius"/>
    </source>
</evidence>
<dbReference type="CDD" id="cd06225">
    <property type="entry name" value="HAMP"/>
    <property type="match status" value="1"/>
</dbReference>
<keyword evidence="9 12" id="KW-1133">Transmembrane helix</keyword>
<evidence type="ECO:0000313" key="16">
    <source>
        <dbReference type="EMBL" id="KHE94046.1"/>
    </source>
</evidence>
<dbReference type="PRINTS" id="PR00344">
    <property type="entry name" value="BCTRLSENSOR"/>
</dbReference>
<proteinExistence type="predicted"/>
<dbReference type="InterPro" id="IPR005467">
    <property type="entry name" value="His_kinase_dom"/>
</dbReference>
<dbReference type="Pfam" id="PF00072">
    <property type="entry name" value="Response_reg"/>
    <property type="match status" value="1"/>
</dbReference>
<evidence type="ECO:0000259" key="14">
    <source>
        <dbReference type="PROSITE" id="PS50110"/>
    </source>
</evidence>
<keyword evidence="6" id="KW-0808">Transferase</keyword>
<dbReference type="Pfam" id="PF00512">
    <property type="entry name" value="HisKA"/>
    <property type="match status" value="1"/>
</dbReference>
<comment type="catalytic activity">
    <reaction evidence="1">
        <text>ATP + protein L-histidine = ADP + protein N-phospho-L-histidine.</text>
        <dbReference type="EC" id="2.7.13.3"/>
    </reaction>
</comment>
<dbReference type="EMBL" id="JRYO01000019">
    <property type="protein sequence ID" value="KHE94046.1"/>
    <property type="molecule type" value="Genomic_DNA"/>
</dbReference>
<dbReference type="InterPro" id="IPR003594">
    <property type="entry name" value="HATPase_dom"/>
</dbReference>
<dbReference type="PROSITE" id="PS50110">
    <property type="entry name" value="RESPONSE_REGULATORY"/>
    <property type="match status" value="1"/>
</dbReference>
<accession>A0A0B0EQA0</accession>
<keyword evidence="8" id="KW-0418">Kinase</keyword>
<name>A0A0B0EQA0_9BACT</name>
<reference evidence="16 17" key="1">
    <citation type="submission" date="2014-10" db="EMBL/GenBank/DDBJ databases">
        <title>Draft genome of anammox bacterium scalindua brodae, obtained using differential coverage binning of sequence data from two enrichment reactors.</title>
        <authorList>
            <person name="Speth D.R."/>
            <person name="Russ L."/>
            <person name="Kartal B."/>
            <person name="Op den Camp H.J."/>
            <person name="Dutilh B.E."/>
            <person name="Jetten M.S."/>
        </authorList>
    </citation>
    <scope>NUCLEOTIDE SEQUENCE [LARGE SCALE GENOMIC DNA]</scope>
    <source>
        <strain evidence="16">RU1</strain>
    </source>
</reference>
<evidence type="ECO:0000256" key="8">
    <source>
        <dbReference type="ARBA" id="ARBA00022777"/>
    </source>
</evidence>
<dbReference type="InterPro" id="IPR003660">
    <property type="entry name" value="HAMP_dom"/>
</dbReference>
<dbReference type="Gene3D" id="3.30.565.10">
    <property type="entry name" value="Histidine kinase-like ATPase, C-terminal domain"/>
    <property type="match status" value="1"/>
</dbReference>
<dbReference type="GO" id="GO:0005886">
    <property type="term" value="C:plasma membrane"/>
    <property type="evidence" value="ECO:0007669"/>
    <property type="project" value="UniProtKB-SubCell"/>
</dbReference>
<dbReference type="Gene3D" id="1.10.287.130">
    <property type="match status" value="1"/>
</dbReference>
<evidence type="ECO:0000313" key="17">
    <source>
        <dbReference type="Proteomes" id="UP000030652"/>
    </source>
</evidence>
<comment type="caution">
    <text evidence="16">The sequence shown here is derived from an EMBL/GenBank/DDBJ whole genome shotgun (WGS) entry which is preliminary data.</text>
</comment>
<dbReference type="InterPro" id="IPR003661">
    <property type="entry name" value="HisK_dim/P_dom"/>
</dbReference>
<dbReference type="Pfam" id="PF02518">
    <property type="entry name" value="HATPase_c"/>
    <property type="match status" value="1"/>
</dbReference>
<dbReference type="PANTHER" id="PTHR43047">
    <property type="entry name" value="TWO-COMPONENT HISTIDINE PROTEIN KINASE"/>
    <property type="match status" value="1"/>
</dbReference>
<dbReference type="Gene3D" id="6.10.340.10">
    <property type="match status" value="1"/>
</dbReference>
<keyword evidence="5 10" id="KW-0597">Phosphoprotein</keyword>
<dbReference type="GO" id="GO:0000155">
    <property type="term" value="F:phosphorelay sensor kinase activity"/>
    <property type="evidence" value="ECO:0007669"/>
    <property type="project" value="InterPro"/>
</dbReference>
<evidence type="ECO:0000256" key="10">
    <source>
        <dbReference type="PROSITE-ProRule" id="PRU00169"/>
    </source>
</evidence>
<evidence type="ECO:0000256" key="1">
    <source>
        <dbReference type="ARBA" id="ARBA00000085"/>
    </source>
</evidence>
<sequence length="692" mass="77947">MSKQVRVKNSIRKKLLLTMIGLIFLLLAILTFIQISTQKRFLEKELDRRIALMKEMLEERGRTISHNLARQTENDVASFNLSNVTEMIHKTVKEDNGLSYVILMDYSRKAYIHTSKPELEQEILSDREDLYAADQKNATFNNYEMDGTAFKEFITQINISTEPWGVLRLGFSLAELNNEISNSKIGILKQTKNIIIRSVITLAVFVAVGVALVFLISIRLSSPIIALTKSARLLAKGDFTVANNINIKSNDEIGILATSFIEMAKDLENHNRILEQKVEERTQQLRDANNELHELDKAKSGFLNTVSHELRTPLTSIVGFAKIIKSRFDKFVLPQIQPEDSKAIKKVMQMKDDINVIISEGDRLTNLINNVLDLAKIEAGKIEWKKDSFSIYDVIEQAVASTSALFEQKDIKLIVDIDADLPVCIGDKDRLVQVVINLISNAVKFTEKGSIRLSARVENREMIVSVVDTGIGMKQADLEKVFDKFKQVGDTLTNKPVGTGLGLSICEQIIKQHGGKIWATSEVGKGSSFSFTLPVSTELYNTKRREKESEATTCNLKSSTTNKYSSSTNNNKNILVVDDEKHIRTLIKKVFESEGFGIVEAKNGFEAIAMAKKFRPDIIILDILMPDINGLDVVAVLKNDKNTNTIPIIINSIEDMKPEHSEIDIAGYFTKPVDMDELIRTTKDIFLRRYNH</sequence>
<dbReference type="InterPro" id="IPR004358">
    <property type="entry name" value="Sig_transdc_His_kin-like_C"/>
</dbReference>
<evidence type="ECO:0000259" key="15">
    <source>
        <dbReference type="PROSITE" id="PS50885"/>
    </source>
</evidence>
<dbReference type="SMART" id="SM00304">
    <property type="entry name" value="HAMP"/>
    <property type="match status" value="1"/>
</dbReference>
<dbReference type="SMART" id="SM00388">
    <property type="entry name" value="HisKA"/>
    <property type="match status" value="1"/>
</dbReference>